<accession>E6PC31</accession>
<comment type="similarity">
    <text evidence="2">Belongs to the bacterial diacylglycerol kinase family.</text>
</comment>
<comment type="caution">
    <text evidence="17">The sequence shown here is derived from an EMBL/GenBank/DDBJ whole genome shotgun (WGS) entry which is preliminary data.</text>
</comment>
<evidence type="ECO:0000256" key="6">
    <source>
        <dbReference type="ARBA" id="ARBA00022692"/>
    </source>
</evidence>
<dbReference type="GO" id="GO:0008654">
    <property type="term" value="P:phospholipid biosynthetic process"/>
    <property type="evidence" value="ECO:0007669"/>
    <property type="project" value="UniProtKB-KW"/>
</dbReference>
<dbReference type="Pfam" id="PF01219">
    <property type="entry name" value="DAGK_prokar"/>
    <property type="match status" value="1"/>
</dbReference>
<keyword evidence="3" id="KW-1003">Cell membrane</keyword>
<dbReference type="Gene3D" id="1.20.144.10">
    <property type="entry name" value="Phosphatidic acid phosphatase type 2/haloperoxidase"/>
    <property type="match status" value="1"/>
</dbReference>
<dbReference type="PANTHER" id="PTHR34299">
    <property type="entry name" value="DIACYLGLYCEROL KINASE"/>
    <property type="match status" value="1"/>
</dbReference>
<dbReference type="PANTHER" id="PTHR34299:SF1">
    <property type="entry name" value="DIACYLGLYCEROL KINASE"/>
    <property type="match status" value="1"/>
</dbReference>
<evidence type="ECO:0000256" key="14">
    <source>
        <dbReference type="ARBA" id="ARBA00023264"/>
    </source>
</evidence>
<evidence type="ECO:0000313" key="17">
    <source>
        <dbReference type="EMBL" id="CBH74014.1"/>
    </source>
</evidence>
<name>E6PC31_9ZZZZ</name>
<feature type="transmembrane region" description="Helical" evidence="15">
    <location>
        <begin position="59"/>
        <end position="78"/>
    </location>
</feature>
<comment type="subcellular location">
    <subcellularLocation>
        <location evidence="1">Cell membrane</location>
        <topology evidence="1">Multi-pass membrane protein</topology>
    </subcellularLocation>
</comment>
<keyword evidence="4" id="KW-0444">Lipid biosynthesis</keyword>
<dbReference type="SUPFAM" id="SSF48317">
    <property type="entry name" value="Acid phosphatase/Vanadium-dependent haloperoxidase"/>
    <property type="match status" value="1"/>
</dbReference>
<feature type="domain" description="Phosphatidic acid phosphatase type 2/haloperoxidase" evidence="16">
    <location>
        <begin position="157"/>
        <end position="223"/>
    </location>
</feature>
<dbReference type="PROSITE" id="PS01069">
    <property type="entry name" value="DAGK_PROKAR"/>
    <property type="match status" value="1"/>
</dbReference>
<dbReference type="GO" id="GO:0016301">
    <property type="term" value="F:kinase activity"/>
    <property type="evidence" value="ECO:0007669"/>
    <property type="project" value="UniProtKB-KW"/>
</dbReference>
<keyword evidence="9" id="KW-0067">ATP-binding</keyword>
<dbReference type="CDD" id="cd14265">
    <property type="entry name" value="UDPK_IM_like"/>
    <property type="match status" value="1"/>
</dbReference>
<keyword evidence="14" id="KW-1208">Phospholipid metabolism</keyword>
<evidence type="ECO:0000256" key="3">
    <source>
        <dbReference type="ARBA" id="ARBA00022475"/>
    </source>
</evidence>
<organism evidence="17">
    <name type="scientific">mine drainage metagenome</name>
    <dbReference type="NCBI Taxonomy" id="410659"/>
    <lineage>
        <taxon>unclassified sequences</taxon>
        <taxon>metagenomes</taxon>
        <taxon>ecological metagenomes</taxon>
    </lineage>
</organism>
<dbReference type="InterPro" id="IPR033717">
    <property type="entry name" value="UDPK"/>
</dbReference>
<evidence type="ECO:0000259" key="16">
    <source>
        <dbReference type="Pfam" id="PF01569"/>
    </source>
</evidence>
<keyword evidence="8 17" id="KW-0418">Kinase</keyword>
<dbReference type="GO" id="GO:0005886">
    <property type="term" value="C:plasma membrane"/>
    <property type="evidence" value="ECO:0007669"/>
    <property type="project" value="UniProtKB-SubCell"/>
</dbReference>
<dbReference type="InterPro" id="IPR036945">
    <property type="entry name" value="DAGK_sf"/>
</dbReference>
<reference evidence="17" key="1">
    <citation type="submission" date="2009-10" db="EMBL/GenBank/DDBJ databases">
        <title>Diversity of trophic interactions inside an arsenic-rich microbial ecosystem.</title>
        <authorList>
            <person name="Bertin P.N."/>
            <person name="Heinrich-Salmeron A."/>
            <person name="Pelletier E."/>
            <person name="Goulhen-Chollet F."/>
            <person name="Arsene-Ploetze F."/>
            <person name="Gallien S."/>
            <person name="Calteau A."/>
            <person name="Vallenet D."/>
            <person name="Casiot C."/>
            <person name="Chane-Woon-Ming B."/>
            <person name="Giloteaux L."/>
            <person name="Barakat M."/>
            <person name="Bonnefoy V."/>
            <person name="Bruneel O."/>
            <person name="Chandler M."/>
            <person name="Cleiss J."/>
            <person name="Duran R."/>
            <person name="Elbaz-Poulichet F."/>
            <person name="Fonknechten N."/>
            <person name="Lauga B."/>
            <person name="Mornico D."/>
            <person name="Ortet P."/>
            <person name="Schaeffer C."/>
            <person name="Siguier P."/>
            <person name="Alexander Thil Smith A."/>
            <person name="Van Dorsselaer A."/>
            <person name="Weissenbach J."/>
            <person name="Medigue C."/>
            <person name="Le Paslier D."/>
        </authorList>
    </citation>
    <scope>NUCLEOTIDE SEQUENCE</scope>
</reference>
<keyword evidence="11" id="KW-0443">Lipid metabolism</keyword>
<evidence type="ECO:0000256" key="9">
    <source>
        <dbReference type="ARBA" id="ARBA00022840"/>
    </source>
</evidence>
<evidence type="ECO:0000256" key="7">
    <source>
        <dbReference type="ARBA" id="ARBA00022741"/>
    </source>
</evidence>
<dbReference type="Gene3D" id="1.10.287.3610">
    <property type="match status" value="1"/>
</dbReference>
<dbReference type="AlphaFoldDB" id="E6PC31"/>
<dbReference type="InterPro" id="IPR000829">
    <property type="entry name" value="DAGK"/>
</dbReference>
<keyword evidence="13" id="KW-0594">Phospholipid biosynthesis</keyword>
<evidence type="ECO:0000256" key="2">
    <source>
        <dbReference type="ARBA" id="ARBA00005967"/>
    </source>
</evidence>
<feature type="transmembrane region" description="Helical" evidence="15">
    <location>
        <begin position="160"/>
        <end position="178"/>
    </location>
</feature>
<feature type="transmembrane region" description="Helical" evidence="15">
    <location>
        <begin position="213"/>
        <end position="231"/>
    </location>
</feature>
<keyword evidence="7" id="KW-0547">Nucleotide-binding</keyword>
<protein>
    <submittedName>
        <fullName evidence="17">Ciacylglycerol kinase/phosphatase B domain fusion protein</fullName>
    </submittedName>
</protein>
<evidence type="ECO:0000256" key="11">
    <source>
        <dbReference type="ARBA" id="ARBA00023098"/>
    </source>
</evidence>
<keyword evidence="12 15" id="KW-0472">Membrane</keyword>
<evidence type="ECO:0000256" key="10">
    <source>
        <dbReference type="ARBA" id="ARBA00022989"/>
    </source>
</evidence>
<evidence type="ECO:0000256" key="12">
    <source>
        <dbReference type="ARBA" id="ARBA00023136"/>
    </source>
</evidence>
<evidence type="ECO:0000256" key="1">
    <source>
        <dbReference type="ARBA" id="ARBA00004651"/>
    </source>
</evidence>
<dbReference type="InterPro" id="IPR000326">
    <property type="entry name" value="PAP2/HPO"/>
</dbReference>
<proteinExistence type="inferred from homology"/>
<evidence type="ECO:0000256" key="13">
    <source>
        <dbReference type="ARBA" id="ARBA00023209"/>
    </source>
</evidence>
<evidence type="ECO:0000256" key="15">
    <source>
        <dbReference type="SAM" id="Phobius"/>
    </source>
</evidence>
<evidence type="ECO:0000256" key="4">
    <source>
        <dbReference type="ARBA" id="ARBA00022516"/>
    </source>
</evidence>
<sequence length="233" mass="24107">MSDRISQNPLRRVARSFGHAVDGIVYAARTQPNLRVHLLVAVAVLTATLFMHLRRSETIAVVVLVAVVIAMELMNTAIESVVDLLTATHHPLAKSAKDAAAAAVFVVALAAVAVGAFIVLPTLQFPVDIVVAVLSIVAILTIFGKALAPNGGSLFHGGSLSGHASLAFAAATLLALLVRHPIPIVLAYLVAALVAQSRVEGGIHTWPEVLRGALLGTAIALLIGGALHGHLVL</sequence>
<feature type="transmembrane region" description="Helical" evidence="15">
    <location>
        <begin position="129"/>
        <end position="148"/>
    </location>
</feature>
<dbReference type="Pfam" id="PF01569">
    <property type="entry name" value="PAP2"/>
    <property type="match status" value="1"/>
</dbReference>
<evidence type="ECO:0000256" key="8">
    <source>
        <dbReference type="ARBA" id="ARBA00022777"/>
    </source>
</evidence>
<dbReference type="InterPro" id="IPR036938">
    <property type="entry name" value="PAP2/HPO_sf"/>
</dbReference>
<feature type="transmembrane region" description="Helical" evidence="15">
    <location>
        <begin position="99"/>
        <end position="123"/>
    </location>
</feature>
<dbReference type="EMBL" id="CABL01000001">
    <property type="protein sequence ID" value="CBH74014.1"/>
    <property type="molecule type" value="Genomic_DNA"/>
</dbReference>
<dbReference type="GO" id="GO:0005524">
    <property type="term" value="F:ATP binding"/>
    <property type="evidence" value="ECO:0007669"/>
    <property type="project" value="UniProtKB-KW"/>
</dbReference>
<gene>
    <name evidence="17" type="primary">dgkA</name>
    <name evidence="17" type="synonym">pgpB</name>
    <name evidence="17" type="ORF">CARN1_1901</name>
</gene>
<keyword evidence="6 15" id="KW-0812">Transmembrane</keyword>
<evidence type="ECO:0000256" key="5">
    <source>
        <dbReference type="ARBA" id="ARBA00022679"/>
    </source>
</evidence>
<keyword evidence="5" id="KW-0808">Transferase</keyword>
<keyword evidence="10 15" id="KW-1133">Transmembrane helix</keyword>